<comment type="caution">
    <text evidence="3">The sequence shown here is derived from an EMBL/GenBank/DDBJ whole genome shotgun (WGS) entry which is preliminary data.</text>
</comment>
<organism evidence="3">
    <name type="scientific">marine sediment metagenome</name>
    <dbReference type="NCBI Taxonomy" id="412755"/>
    <lineage>
        <taxon>unclassified sequences</taxon>
        <taxon>metagenomes</taxon>
        <taxon>ecological metagenomes</taxon>
    </lineage>
</organism>
<dbReference type="AlphaFoldDB" id="X1D3V2"/>
<keyword evidence="1" id="KW-0812">Transmembrane</keyword>
<feature type="transmembrane region" description="Helical" evidence="1">
    <location>
        <begin position="7"/>
        <end position="30"/>
    </location>
</feature>
<accession>X1D3V2</accession>
<dbReference type="EMBL" id="BART01021397">
    <property type="protein sequence ID" value="GAG99797.1"/>
    <property type="molecule type" value="Genomic_DNA"/>
</dbReference>
<dbReference type="Gene3D" id="2.170.130.30">
    <property type="match status" value="1"/>
</dbReference>
<protein>
    <recommendedName>
        <fullName evidence="2">Transcobalamin-like C-terminal domain-containing protein</fullName>
    </recommendedName>
</protein>
<keyword evidence="1" id="KW-0472">Membrane</keyword>
<proteinExistence type="predicted"/>
<name>X1D3V2_9ZZZZ</name>
<gene>
    <name evidence="3" type="ORF">S01H4_39496</name>
</gene>
<evidence type="ECO:0000256" key="1">
    <source>
        <dbReference type="SAM" id="Phobius"/>
    </source>
</evidence>
<dbReference type="InterPro" id="IPR027954">
    <property type="entry name" value="Transcobalamin-like_C"/>
</dbReference>
<evidence type="ECO:0000259" key="2">
    <source>
        <dbReference type="Pfam" id="PF14478"/>
    </source>
</evidence>
<sequence length="129" mass="14556">DFMRKKVKFIIIALVGISAFASLIIFSFYFNKKPETLEGVQDISLFVDYNNGTIKTRTNFTLDNGKTTAFDALDKWCIIRYDVSVQGIFVTEIDGVSGDWIYLINSFRPGVGASAYPLESGDLVTWKYL</sequence>
<feature type="non-terminal residue" evidence="3">
    <location>
        <position position="1"/>
    </location>
</feature>
<dbReference type="Pfam" id="PF14478">
    <property type="entry name" value="DUF4430"/>
    <property type="match status" value="1"/>
</dbReference>
<evidence type="ECO:0000313" key="3">
    <source>
        <dbReference type="EMBL" id="GAG99797.1"/>
    </source>
</evidence>
<feature type="domain" description="Transcobalamin-like C-terminal" evidence="2">
    <location>
        <begin position="67"/>
        <end position="128"/>
    </location>
</feature>
<keyword evidence="1" id="KW-1133">Transmembrane helix</keyword>
<reference evidence="3" key="1">
    <citation type="journal article" date="2014" name="Front. Microbiol.">
        <title>High frequency of phylogenetically diverse reductive dehalogenase-homologous genes in deep subseafloor sedimentary metagenomes.</title>
        <authorList>
            <person name="Kawai M."/>
            <person name="Futagami T."/>
            <person name="Toyoda A."/>
            <person name="Takaki Y."/>
            <person name="Nishi S."/>
            <person name="Hori S."/>
            <person name="Arai W."/>
            <person name="Tsubouchi T."/>
            <person name="Morono Y."/>
            <person name="Uchiyama I."/>
            <person name="Ito T."/>
            <person name="Fujiyama A."/>
            <person name="Inagaki F."/>
            <person name="Takami H."/>
        </authorList>
    </citation>
    <scope>NUCLEOTIDE SEQUENCE</scope>
    <source>
        <strain evidence="3">Expedition CK06-06</strain>
    </source>
</reference>